<dbReference type="PANTHER" id="PTHR31310:SF7">
    <property type="entry name" value="PA-PHOSPHATASE RELATED-FAMILY PROTEIN DDB_G0268928"/>
    <property type="match status" value="1"/>
</dbReference>
<evidence type="ECO:0000256" key="1">
    <source>
        <dbReference type="ARBA" id="ARBA00004141"/>
    </source>
</evidence>
<evidence type="ECO:0000256" key="4">
    <source>
        <dbReference type="ARBA" id="ARBA00023136"/>
    </source>
</evidence>
<organism evidence="7 8">
    <name type="scientific">Halovenus carboxidivorans</name>
    <dbReference type="NCBI Taxonomy" id="2692199"/>
    <lineage>
        <taxon>Archaea</taxon>
        <taxon>Methanobacteriati</taxon>
        <taxon>Methanobacteriota</taxon>
        <taxon>Stenosarchaea group</taxon>
        <taxon>Halobacteria</taxon>
        <taxon>Halobacteriales</taxon>
        <taxon>Haloarculaceae</taxon>
        <taxon>Halovenus</taxon>
    </lineage>
</organism>
<gene>
    <name evidence="7" type="ORF">GRX03_14145</name>
</gene>
<sequence length="301" mass="33908">MIPLLPDISVVVTVLIVAGAVTIVGLDRIWEFRTEASDRLFYLFPYILLLVCVLIVNSVLRAVGPRLSWLLNWQITDEIFALEGEFVAVLQSYATPAATVYFSYTYIYGYVFLLVFPVVAYLVMRDDRPVRETIISYALNYVIGVFCYLLFIAYGPRNVMPDIVDQLLYVYWPEANLLTTEVNANVNVFPSLHTSLAVTVALLAYRTREEYPAWLPISVVLALSVIVSTMYLGIHWLTDVVAGAVLACISVRAAAWLTDPSNLDGRVGTVGRRLREPIDRFARAGVERLRKFTSERIDLPI</sequence>
<name>A0A6B0TBY4_9EURY</name>
<keyword evidence="4 5" id="KW-0472">Membrane</keyword>
<dbReference type="SUPFAM" id="SSF48317">
    <property type="entry name" value="Acid phosphatase/Vanadium-dependent haloperoxidase"/>
    <property type="match status" value="1"/>
</dbReference>
<feature type="transmembrane region" description="Helical" evidence="5">
    <location>
        <begin position="188"/>
        <end position="206"/>
    </location>
</feature>
<feature type="transmembrane region" description="Helical" evidence="5">
    <location>
        <begin position="40"/>
        <end position="60"/>
    </location>
</feature>
<keyword evidence="2 5" id="KW-0812">Transmembrane</keyword>
<feature type="transmembrane region" description="Helical" evidence="5">
    <location>
        <begin position="213"/>
        <end position="234"/>
    </location>
</feature>
<evidence type="ECO:0000256" key="3">
    <source>
        <dbReference type="ARBA" id="ARBA00022989"/>
    </source>
</evidence>
<feature type="transmembrane region" description="Helical" evidence="5">
    <location>
        <begin position="101"/>
        <end position="122"/>
    </location>
</feature>
<dbReference type="SMART" id="SM00014">
    <property type="entry name" value="acidPPc"/>
    <property type="match status" value="1"/>
</dbReference>
<keyword evidence="3 5" id="KW-1133">Transmembrane helix</keyword>
<keyword evidence="8" id="KW-1185">Reference proteome</keyword>
<dbReference type="RefSeq" id="WP_159764880.1">
    <property type="nucleotide sequence ID" value="NZ_WUUT01000006.1"/>
</dbReference>
<feature type="transmembrane region" description="Helical" evidence="5">
    <location>
        <begin position="6"/>
        <end position="28"/>
    </location>
</feature>
<dbReference type="EMBL" id="WUUT01000006">
    <property type="protein sequence ID" value="MXR52741.1"/>
    <property type="molecule type" value="Genomic_DNA"/>
</dbReference>
<dbReference type="PANTHER" id="PTHR31310">
    <property type="match status" value="1"/>
</dbReference>
<dbReference type="CDD" id="cd03386">
    <property type="entry name" value="PAP2_Aur1_like"/>
    <property type="match status" value="1"/>
</dbReference>
<dbReference type="InterPro" id="IPR036938">
    <property type="entry name" value="PAP2/HPO_sf"/>
</dbReference>
<evidence type="ECO:0000256" key="5">
    <source>
        <dbReference type="SAM" id="Phobius"/>
    </source>
</evidence>
<proteinExistence type="predicted"/>
<dbReference type="GO" id="GO:0016020">
    <property type="term" value="C:membrane"/>
    <property type="evidence" value="ECO:0007669"/>
    <property type="project" value="UniProtKB-SubCell"/>
</dbReference>
<dbReference type="Proteomes" id="UP000466535">
    <property type="component" value="Unassembled WGS sequence"/>
</dbReference>
<dbReference type="InterPro" id="IPR000326">
    <property type="entry name" value="PAP2/HPO"/>
</dbReference>
<dbReference type="InterPro" id="IPR026841">
    <property type="entry name" value="Aur1/Ipt1"/>
</dbReference>
<dbReference type="AlphaFoldDB" id="A0A6B0TBY4"/>
<evidence type="ECO:0000256" key="2">
    <source>
        <dbReference type="ARBA" id="ARBA00022692"/>
    </source>
</evidence>
<feature type="transmembrane region" description="Helical" evidence="5">
    <location>
        <begin position="134"/>
        <end position="154"/>
    </location>
</feature>
<reference evidence="7 8" key="1">
    <citation type="submission" date="2019-12" db="EMBL/GenBank/DDBJ databases">
        <title>Isolation and characterization of three novel carbon monoxide-oxidizing members of Halobacteria from salione crusts and soils.</title>
        <authorList>
            <person name="Myers M.R."/>
            <person name="King G.M."/>
        </authorList>
    </citation>
    <scope>NUCLEOTIDE SEQUENCE [LARGE SCALE GENOMIC DNA]</scope>
    <source>
        <strain evidence="7 8">WSH3</strain>
    </source>
</reference>
<dbReference type="Pfam" id="PF14378">
    <property type="entry name" value="PAP2_3"/>
    <property type="match status" value="1"/>
</dbReference>
<evidence type="ECO:0000259" key="6">
    <source>
        <dbReference type="SMART" id="SM00014"/>
    </source>
</evidence>
<feature type="domain" description="Phosphatidic acid phosphatase type 2/haloperoxidase" evidence="6">
    <location>
        <begin position="134"/>
        <end position="255"/>
    </location>
</feature>
<comment type="caution">
    <text evidence="7">The sequence shown here is derived from an EMBL/GenBank/DDBJ whole genome shotgun (WGS) entry which is preliminary data.</text>
</comment>
<evidence type="ECO:0000313" key="8">
    <source>
        <dbReference type="Proteomes" id="UP000466535"/>
    </source>
</evidence>
<dbReference type="OrthoDB" id="329477at2157"/>
<evidence type="ECO:0000313" key="7">
    <source>
        <dbReference type="EMBL" id="MXR52741.1"/>
    </source>
</evidence>
<dbReference type="Gene3D" id="1.20.144.10">
    <property type="entry name" value="Phosphatidic acid phosphatase type 2/haloperoxidase"/>
    <property type="match status" value="1"/>
</dbReference>
<protein>
    <submittedName>
        <fullName evidence="7">Phosphatase PAP2 family protein</fullName>
    </submittedName>
</protein>
<dbReference type="InterPro" id="IPR052185">
    <property type="entry name" value="IPC_Synthase-Related"/>
</dbReference>
<accession>A0A6B0TBY4</accession>
<comment type="subcellular location">
    <subcellularLocation>
        <location evidence="1">Membrane</location>
        <topology evidence="1">Multi-pass membrane protein</topology>
    </subcellularLocation>
</comment>